<dbReference type="GO" id="GO:0016616">
    <property type="term" value="F:oxidoreductase activity, acting on the CH-OH group of donors, NAD or NADP as acceptor"/>
    <property type="evidence" value="ECO:0007669"/>
    <property type="project" value="InterPro"/>
</dbReference>
<dbReference type="PIRSF" id="PIRSF500136">
    <property type="entry name" value="UDP_ManNAc_DH"/>
    <property type="match status" value="1"/>
</dbReference>
<dbReference type="InterPro" id="IPR001732">
    <property type="entry name" value="UDP-Glc/GDP-Man_DH_N"/>
</dbReference>
<evidence type="ECO:0000313" key="6">
    <source>
        <dbReference type="EMBL" id="ALS76293.1"/>
    </source>
</evidence>
<organism evidence="6 7">
    <name type="scientific">Planococcus rifietoensis</name>
    <dbReference type="NCBI Taxonomy" id="200991"/>
    <lineage>
        <taxon>Bacteria</taxon>
        <taxon>Bacillati</taxon>
        <taxon>Bacillota</taxon>
        <taxon>Bacilli</taxon>
        <taxon>Bacillales</taxon>
        <taxon>Caryophanaceae</taxon>
        <taxon>Planococcus</taxon>
    </lineage>
</organism>
<dbReference type="RefSeq" id="WP_058382995.1">
    <property type="nucleotide sequence ID" value="NZ_CP013659.2"/>
</dbReference>
<dbReference type="InterPro" id="IPR036291">
    <property type="entry name" value="NAD(P)-bd_dom_sf"/>
</dbReference>
<dbReference type="InterPro" id="IPR028359">
    <property type="entry name" value="UDP_ManNAc/GlcNAc_DH"/>
</dbReference>
<evidence type="ECO:0000256" key="3">
    <source>
        <dbReference type="ARBA" id="ARBA00023027"/>
    </source>
</evidence>
<dbReference type="InterPro" id="IPR014026">
    <property type="entry name" value="UDP-Glc/GDP-Man_DH_dimer"/>
</dbReference>
<dbReference type="Pfam" id="PF03720">
    <property type="entry name" value="UDPG_MGDP_dh_C"/>
    <property type="match status" value="1"/>
</dbReference>
<dbReference type="GO" id="GO:0000271">
    <property type="term" value="P:polysaccharide biosynthetic process"/>
    <property type="evidence" value="ECO:0007669"/>
    <property type="project" value="InterPro"/>
</dbReference>
<keyword evidence="2" id="KW-0560">Oxidoreductase</keyword>
<dbReference type="InterPro" id="IPR014027">
    <property type="entry name" value="UDP-Glc/GDP-Man_DH_C"/>
</dbReference>
<evidence type="ECO:0000256" key="1">
    <source>
        <dbReference type="ARBA" id="ARBA00006601"/>
    </source>
</evidence>
<dbReference type="InterPro" id="IPR036220">
    <property type="entry name" value="UDP-Glc/GDP-Man_DH_C_sf"/>
</dbReference>
<evidence type="ECO:0000259" key="5">
    <source>
        <dbReference type="SMART" id="SM00984"/>
    </source>
</evidence>
<keyword evidence="7" id="KW-1185">Reference proteome</keyword>
<dbReference type="STRING" id="200991.AUC31_14305"/>
<comment type="similarity">
    <text evidence="1 4">Belongs to the UDP-glucose/GDP-mannose dehydrogenase family.</text>
</comment>
<keyword evidence="3" id="KW-0520">NAD</keyword>
<dbReference type="SUPFAM" id="SSF51735">
    <property type="entry name" value="NAD(P)-binding Rossmann-fold domains"/>
    <property type="match status" value="1"/>
</dbReference>
<sequence>MEKICVVGLGYIGLPTAVMFANHGYDVHGVDVNQKAVDMLSDGQIHIEEPFLQDYLNKALEKGTFSVSTTPAEADMFIIAVPSPIAEDKTANMDYIRAATESIVPFLKKGDLVVLESTVPPRTVLDVMMPILVKSNLEIGTELFVSHSPERVIPGKVFEELVKNDRIIGGINEESSKRTQVYYESFVKGEFILTDATTAEMVKVMENTYRDVNIAFANEIAKISDNVGVDAWEAIRLANHHPRVNIHLPGPGVGGHCIAVDPWFLVEKEQELSKIIHLSRTTNDDMPQYTADKIDDILKDVADAKVAVFGLAFKGNIDDIRESPSMEVLEHLKAKNLRISSFDPHVKENKAPFQTQSYDEAVEGADLIVILTDHKAFKEYDPKTLGGTMRHKAIFDTKNAISRETYEEAGFTVYRLGDGKGNPKN</sequence>
<dbReference type="Gene3D" id="3.40.50.720">
    <property type="entry name" value="NAD(P)-binding Rossmann-like Domain"/>
    <property type="match status" value="2"/>
</dbReference>
<dbReference type="InterPro" id="IPR008927">
    <property type="entry name" value="6-PGluconate_DH-like_C_sf"/>
</dbReference>
<dbReference type="SUPFAM" id="SSF52413">
    <property type="entry name" value="UDP-glucose/GDP-mannose dehydrogenase C-terminal domain"/>
    <property type="match status" value="1"/>
</dbReference>
<dbReference type="InterPro" id="IPR017476">
    <property type="entry name" value="UDP-Glc/GDP-Man"/>
</dbReference>
<dbReference type="GO" id="GO:0051287">
    <property type="term" value="F:NAD binding"/>
    <property type="evidence" value="ECO:0007669"/>
    <property type="project" value="InterPro"/>
</dbReference>
<dbReference type="Pfam" id="PF00984">
    <property type="entry name" value="UDPG_MGDP_dh"/>
    <property type="match status" value="1"/>
</dbReference>
<accession>A0A0U2ZGB6</accession>
<dbReference type="EMBL" id="CP013659">
    <property type="protein sequence ID" value="ALS76293.1"/>
    <property type="molecule type" value="Genomic_DNA"/>
</dbReference>
<protein>
    <submittedName>
        <fullName evidence="6">UDP-N-acetyl-D-mannosamine dehydrogenase</fullName>
    </submittedName>
</protein>
<gene>
    <name evidence="6" type="ORF">AUC31_14305</name>
</gene>
<dbReference type="PANTHER" id="PTHR43491:SF2">
    <property type="entry name" value="UDP-N-ACETYL-D-MANNOSAMINE DEHYDROGENASE"/>
    <property type="match status" value="1"/>
</dbReference>
<dbReference type="GO" id="GO:0016628">
    <property type="term" value="F:oxidoreductase activity, acting on the CH-CH group of donors, NAD or NADP as acceptor"/>
    <property type="evidence" value="ECO:0007669"/>
    <property type="project" value="InterPro"/>
</dbReference>
<dbReference type="SUPFAM" id="SSF48179">
    <property type="entry name" value="6-phosphogluconate dehydrogenase C-terminal domain-like"/>
    <property type="match status" value="1"/>
</dbReference>
<name>A0A0U2ZGB6_9BACL</name>
<feature type="domain" description="UDP-glucose/GDP-mannose dehydrogenase C-terminal" evidence="5">
    <location>
        <begin position="307"/>
        <end position="403"/>
    </location>
</feature>
<dbReference type="PIRSF" id="PIRSF000124">
    <property type="entry name" value="UDPglc_GDPman_dh"/>
    <property type="match status" value="1"/>
</dbReference>
<evidence type="ECO:0000256" key="4">
    <source>
        <dbReference type="PIRNR" id="PIRNR000124"/>
    </source>
</evidence>
<dbReference type="KEGG" id="prt:AUC31_14305"/>
<dbReference type="Proteomes" id="UP000067683">
    <property type="component" value="Chromosome"/>
</dbReference>
<dbReference type="Pfam" id="PF03721">
    <property type="entry name" value="UDPG_MGDP_dh_N"/>
    <property type="match status" value="1"/>
</dbReference>
<dbReference type="AlphaFoldDB" id="A0A0U2ZGB6"/>
<reference evidence="6" key="1">
    <citation type="submission" date="2016-01" db="EMBL/GenBank/DDBJ databases">
        <title>Complete genome of Planococcus rifietoensis type strain M8.</title>
        <authorList>
            <person name="See-Too W.S."/>
        </authorList>
    </citation>
    <scope>NUCLEOTIDE SEQUENCE [LARGE SCALE GENOMIC DNA]</scope>
    <source>
        <strain evidence="6">M8</strain>
    </source>
</reference>
<dbReference type="PANTHER" id="PTHR43491">
    <property type="entry name" value="UDP-N-ACETYL-D-MANNOSAMINE DEHYDROGENASE"/>
    <property type="match status" value="1"/>
</dbReference>
<evidence type="ECO:0000313" key="7">
    <source>
        <dbReference type="Proteomes" id="UP000067683"/>
    </source>
</evidence>
<dbReference type="OrthoDB" id="9803238at2"/>
<dbReference type="SMART" id="SM00984">
    <property type="entry name" value="UDPG_MGDP_dh_C"/>
    <property type="match status" value="1"/>
</dbReference>
<proteinExistence type="inferred from homology"/>
<dbReference type="NCBIfam" id="TIGR03026">
    <property type="entry name" value="NDP-sugDHase"/>
    <property type="match status" value="1"/>
</dbReference>
<evidence type="ECO:0000256" key="2">
    <source>
        <dbReference type="ARBA" id="ARBA00023002"/>
    </source>
</evidence>